<name>A0A1H0NTR8_9ACTN</name>
<evidence type="ECO:0000313" key="3">
    <source>
        <dbReference type="Proteomes" id="UP000199341"/>
    </source>
</evidence>
<dbReference type="PROSITE" id="PS50943">
    <property type="entry name" value="HTH_CROC1"/>
    <property type="match status" value="1"/>
</dbReference>
<dbReference type="Gene3D" id="1.10.260.40">
    <property type="entry name" value="lambda repressor-like DNA-binding domains"/>
    <property type="match status" value="1"/>
</dbReference>
<dbReference type="SUPFAM" id="SSF47413">
    <property type="entry name" value="lambda repressor-like DNA-binding domains"/>
    <property type="match status" value="1"/>
</dbReference>
<dbReference type="SMART" id="SM00530">
    <property type="entry name" value="HTH_XRE"/>
    <property type="match status" value="1"/>
</dbReference>
<keyword evidence="3" id="KW-1185">Reference proteome</keyword>
<evidence type="ECO:0000313" key="2">
    <source>
        <dbReference type="EMBL" id="SDO96137.1"/>
    </source>
</evidence>
<proteinExistence type="predicted"/>
<dbReference type="Proteomes" id="UP000199341">
    <property type="component" value="Unassembled WGS sequence"/>
</dbReference>
<accession>A0A1H0NTR8</accession>
<dbReference type="Pfam" id="PF19054">
    <property type="entry name" value="DUF5753"/>
    <property type="match status" value="1"/>
</dbReference>
<dbReference type="InterPro" id="IPR010982">
    <property type="entry name" value="Lambda_DNA-bd_dom_sf"/>
</dbReference>
<feature type="domain" description="HTH cro/C1-type" evidence="1">
    <location>
        <begin position="32"/>
        <end position="85"/>
    </location>
</feature>
<dbReference type="InterPro" id="IPR043917">
    <property type="entry name" value="DUF5753"/>
</dbReference>
<dbReference type="Pfam" id="PF13560">
    <property type="entry name" value="HTH_31"/>
    <property type="match status" value="1"/>
</dbReference>
<gene>
    <name evidence="2" type="ORF">SAMN05216259_114189</name>
</gene>
<dbReference type="GO" id="GO:0003677">
    <property type="term" value="F:DNA binding"/>
    <property type="evidence" value="ECO:0007669"/>
    <property type="project" value="InterPro"/>
</dbReference>
<evidence type="ECO:0000259" key="1">
    <source>
        <dbReference type="PROSITE" id="PS50943"/>
    </source>
</evidence>
<dbReference type="CDD" id="cd00093">
    <property type="entry name" value="HTH_XRE"/>
    <property type="match status" value="1"/>
</dbReference>
<dbReference type="EMBL" id="FNIE01000014">
    <property type="protein sequence ID" value="SDO96137.1"/>
    <property type="molecule type" value="Genomic_DNA"/>
</dbReference>
<dbReference type="InterPro" id="IPR001387">
    <property type="entry name" value="Cro/C1-type_HTH"/>
</dbReference>
<organism evidence="2 3">
    <name type="scientific">Actinacidiphila guanduensis</name>
    <dbReference type="NCBI Taxonomy" id="310781"/>
    <lineage>
        <taxon>Bacteria</taxon>
        <taxon>Bacillati</taxon>
        <taxon>Actinomycetota</taxon>
        <taxon>Actinomycetes</taxon>
        <taxon>Kitasatosporales</taxon>
        <taxon>Streptomycetaceae</taxon>
        <taxon>Actinacidiphila</taxon>
    </lineage>
</organism>
<dbReference type="STRING" id="310781.SAMN05216259_114189"/>
<dbReference type="RefSeq" id="WP_176930541.1">
    <property type="nucleotide sequence ID" value="NZ_FNIE01000014.1"/>
</dbReference>
<sequence>MSTHGTLVGEDNRRAKVLDPALSPRALYGAELRYYRERAGLSQAQLARLIYVTPSFVANLEAGRRRMQPELAAVLDELLDTRGFFVRNLAAGRSTTDPDRAASTTPLESRASTVREWDAVHLPALLRTEEYATALARATDLPRVAALPRARSDRAGHAAVVTETALRRTVGSAATMAAQLRYVATLVREDRLTLRVLPLATAPHTTTQSAFKLLTFPDDVPAGYVHGRDGWTLSTEPGLIDLLGLTYDLLRDTCLPPEPSLDLVEAVAMGLDVLGP</sequence>
<reference evidence="2 3" key="1">
    <citation type="submission" date="2016-10" db="EMBL/GenBank/DDBJ databases">
        <authorList>
            <person name="de Groot N.N."/>
        </authorList>
    </citation>
    <scope>NUCLEOTIDE SEQUENCE [LARGE SCALE GENOMIC DNA]</scope>
    <source>
        <strain evidence="2 3">CGMCC 4.2022</strain>
    </source>
</reference>
<dbReference type="AlphaFoldDB" id="A0A1H0NTR8"/>
<protein>
    <submittedName>
        <fullName evidence="2">Helix-turn-helix domain-containing protein</fullName>
    </submittedName>
</protein>